<accession>M2ZTH3</accession>
<dbReference type="EMBL" id="AOEX01000041">
    <property type="protein sequence ID" value="EME64073.1"/>
    <property type="molecule type" value="Genomic_DNA"/>
</dbReference>
<sequence length="63" mass="7194">MAQRIIVERADGKWGWQLVVNGNIVATDGNQGYENEVFCRRMAERILGGEFASAEEKIRRRTP</sequence>
<dbReference type="AlphaFoldDB" id="M2ZTH3"/>
<dbReference type="RefSeq" id="WP_003936822.1">
    <property type="nucleotide sequence ID" value="NZ_AOEX01000041.1"/>
</dbReference>
<keyword evidence="2" id="KW-1185">Reference proteome</keyword>
<evidence type="ECO:0000313" key="1">
    <source>
        <dbReference type="EMBL" id="EME64073.1"/>
    </source>
</evidence>
<name>M2ZTH3_9NOCA</name>
<protein>
    <recommendedName>
        <fullName evidence="3">DUF1508 domain-containing protein</fullName>
    </recommendedName>
</protein>
<reference evidence="1 2" key="1">
    <citation type="journal article" date="2013" name="Genome Announc.">
        <title>Draft Genome Sequence of Rhodococcus ruber Strain BKS 20-38.</title>
        <authorList>
            <person name="Bala M."/>
            <person name="Kumar S."/>
            <person name="Raghava G.P."/>
            <person name="Mayilraj S."/>
        </authorList>
    </citation>
    <scope>NUCLEOTIDE SEQUENCE [LARGE SCALE GENOMIC DNA]</scope>
    <source>
        <strain evidence="1 2">BKS 20-38</strain>
    </source>
</reference>
<evidence type="ECO:0000313" key="2">
    <source>
        <dbReference type="Proteomes" id="UP000011731"/>
    </source>
</evidence>
<dbReference type="Proteomes" id="UP000011731">
    <property type="component" value="Unassembled WGS sequence"/>
</dbReference>
<comment type="caution">
    <text evidence="1">The sequence shown here is derived from an EMBL/GenBank/DDBJ whole genome shotgun (WGS) entry which is preliminary data.</text>
</comment>
<evidence type="ECO:0008006" key="3">
    <source>
        <dbReference type="Google" id="ProtNLM"/>
    </source>
</evidence>
<gene>
    <name evidence="1" type="ORF">G352_13677</name>
</gene>
<proteinExistence type="predicted"/>
<organism evidence="1 2">
    <name type="scientific">Rhodococcus ruber BKS 20-38</name>
    <dbReference type="NCBI Taxonomy" id="1278076"/>
    <lineage>
        <taxon>Bacteria</taxon>
        <taxon>Bacillati</taxon>
        <taxon>Actinomycetota</taxon>
        <taxon>Actinomycetes</taxon>
        <taxon>Mycobacteriales</taxon>
        <taxon>Nocardiaceae</taxon>
        <taxon>Rhodococcus</taxon>
    </lineage>
</organism>
<dbReference type="PATRIC" id="fig|1278076.4.peg.2829"/>